<comment type="caution">
    <text evidence="1">The sequence shown here is derived from an EMBL/GenBank/DDBJ whole genome shotgun (WGS) entry which is preliminary data.</text>
</comment>
<evidence type="ECO:0000313" key="2">
    <source>
        <dbReference type="Proteomes" id="UP001321473"/>
    </source>
</evidence>
<evidence type="ECO:0000313" key="1">
    <source>
        <dbReference type="EMBL" id="KAK8770295.1"/>
    </source>
</evidence>
<sequence length="68" mass="7488">MPLLMTCPRATLLLGRKTAATRTSKPRTANTEDVQILDCPGLPRCHLYGIYPAGPLLLLHSAQHYGWS</sequence>
<protein>
    <submittedName>
        <fullName evidence="1">Uncharacterized protein</fullName>
    </submittedName>
</protein>
<name>A0AAQ4E6H2_AMBAM</name>
<dbReference type="EMBL" id="JARKHS020021335">
    <property type="protein sequence ID" value="KAK8770295.1"/>
    <property type="molecule type" value="Genomic_DNA"/>
</dbReference>
<keyword evidence="2" id="KW-1185">Reference proteome</keyword>
<dbReference type="Proteomes" id="UP001321473">
    <property type="component" value="Unassembled WGS sequence"/>
</dbReference>
<reference evidence="1 2" key="1">
    <citation type="journal article" date="2023" name="Arcadia Sci">
        <title>De novo assembly of a long-read Amblyomma americanum tick genome.</title>
        <authorList>
            <person name="Chou S."/>
            <person name="Poskanzer K.E."/>
            <person name="Rollins M."/>
            <person name="Thuy-Boun P.S."/>
        </authorList>
    </citation>
    <scope>NUCLEOTIDE SEQUENCE [LARGE SCALE GENOMIC DNA]</scope>
    <source>
        <strain evidence="1">F_SG_1</strain>
        <tissue evidence="1">Salivary glands</tissue>
    </source>
</reference>
<proteinExistence type="predicted"/>
<gene>
    <name evidence="1" type="ORF">V5799_013240</name>
</gene>
<accession>A0AAQ4E6H2</accession>
<dbReference type="AlphaFoldDB" id="A0AAQ4E6H2"/>
<organism evidence="1 2">
    <name type="scientific">Amblyomma americanum</name>
    <name type="common">Lone star tick</name>
    <dbReference type="NCBI Taxonomy" id="6943"/>
    <lineage>
        <taxon>Eukaryota</taxon>
        <taxon>Metazoa</taxon>
        <taxon>Ecdysozoa</taxon>
        <taxon>Arthropoda</taxon>
        <taxon>Chelicerata</taxon>
        <taxon>Arachnida</taxon>
        <taxon>Acari</taxon>
        <taxon>Parasitiformes</taxon>
        <taxon>Ixodida</taxon>
        <taxon>Ixodoidea</taxon>
        <taxon>Ixodidae</taxon>
        <taxon>Amblyomminae</taxon>
        <taxon>Amblyomma</taxon>
    </lineage>
</organism>